<dbReference type="GO" id="GO:0051479">
    <property type="term" value="P:mannosylglycerate biosynthetic process"/>
    <property type="evidence" value="ECO:0007669"/>
    <property type="project" value="InterPro"/>
</dbReference>
<dbReference type="Pfam" id="PF09488">
    <property type="entry name" value="Osmo_MPGsynth"/>
    <property type="match status" value="1"/>
</dbReference>
<dbReference type="GO" id="GO:0005737">
    <property type="term" value="C:cytoplasm"/>
    <property type="evidence" value="ECO:0007669"/>
    <property type="project" value="InterPro"/>
</dbReference>
<dbReference type="InterPro" id="IPR012812">
    <property type="entry name" value="Osmo_MPG_synth"/>
</dbReference>
<proteinExistence type="predicted"/>
<reference evidence="1" key="1">
    <citation type="submission" date="2021-02" db="EMBL/GenBank/DDBJ databases">
        <authorList>
            <person name="Syme A R."/>
            <person name="Syme A R."/>
            <person name="Moolhuijzen P."/>
        </authorList>
    </citation>
    <scope>NUCLEOTIDE SEQUENCE</scope>
    <source>
        <strain evidence="1">W1-1</strain>
    </source>
</reference>
<organism evidence="1 2">
    <name type="scientific">Pyrenophora teres f. teres</name>
    <dbReference type="NCBI Taxonomy" id="97479"/>
    <lineage>
        <taxon>Eukaryota</taxon>
        <taxon>Fungi</taxon>
        <taxon>Dikarya</taxon>
        <taxon>Ascomycota</taxon>
        <taxon>Pezizomycotina</taxon>
        <taxon>Dothideomycetes</taxon>
        <taxon>Pleosporomycetidae</taxon>
        <taxon>Pleosporales</taxon>
        <taxon>Pleosporineae</taxon>
        <taxon>Pleosporaceae</taxon>
        <taxon>Pyrenophora</taxon>
    </lineage>
</organism>
<dbReference type="InterPro" id="IPR029044">
    <property type="entry name" value="Nucleotide-diphossugar_trans"/>
</dbReference>
<dbReference type="SUPFAM" id="SSF53448">
    <property type="entry name" value="Nucleotide-diphospho-sugar transferases"/>
    <property type="match status" value="1"/>
</dbReference>
<sequence>MQLRTNSRSTQIGNVEIHDLFHVLELEGGYPIDEDQHPHPRSNTFNKAKNSENVSFSTSSLYDIESQLAIIVPCMNEEQHIIEGVLRGIPHHCLVVLVSNSSHAKFEEELELLKQLCDDTQRQGIVIHQQNEALALAFCAAGMPEVVEQTVTPQRIRNGKGEAMMIGVLIAKLAGKQFVGFVDADNLIPGSVHEYCKVFASGLKFSLQNLYADHSTQAPPVMPKSHAMVRIKWNSKPKVVNNEIVFPKTGRSSRVVNEWMNKFLQAIHGREACEEAIQTANAGEHAMDIHLALKLRFATGYAVEPFQYIDILENFGHIPPCGYGRTQGDDGKDNVAKGASDDDAIGECSSDETKVRILQVRTCNPHFHDTGKGEGHIERMITQGLSTIYQSRLAPQTLKDDLYKITPTVNGYIRIQQDLLVYPSMRKIDLEVFRRKTAPQIKTFNCSVGETSL</sequence>
<dbReference type="Gene3D" id="3.90.550.10">
    <property type="entry name" value="Spore Coat Polysaccharide Biosynthesis Protein SpsA, Chain A"/>
    <property type="match status" value="1"/>
</dbReference>
<name>A0A6S6W7C8_9PLEO</name>
<accession>A0A6S6W7C8</accession>
<evidence type="ECO:0000313" key="2">
    <source>
        <dbReference type="Proteomes" id="UP000472372"/>
    </source>
</evidence>
<dbReference type="GO" id="GO:0050504">
    <property type="term" value="F:mannosyl-3-phosphoglycerate synthase activity"/>
    <property type="evidence" value="ECO:0007669"/>
    <property type="project" value="InterPro"/>
</dbReference>
<dbReference type="EMBL" id="HG992983">
    <property type="protein sequence ID" value="CAE7195471.1"/>
    <property type="molecule type" value="Genomic_DNA"/>
</dbReference>
<dbReference type="AlphaFoldDB" id="A0A6S6W7C8"/>
<protein>
    <submittedName>
        <fullName evidence="1">Mannosyl-3-phosphoglycerate synthase</fullName>
    </submittedName>
</protein>
<evidence type="ECO:0000313" key="1">
    <source>
        <dbReference type="EMBL" id="CAE7195471.1"/>
    </source>
</evidence>
<dbReference type="Proteomes" id="UP000472372">
    <property type="component" value="Chromosome 7"/>
</dbReference>
<gene>
    <name evidence="1" type="ORF">PTTW11_08156</name>
</gene>